<keyword evidence="7 9" id="KW-1133">Transmembrane helix</keyword>
<feature type="transmembrane region" description="Helical" evidence="9">
    <location>
        <begin position="158"/>
        <end position="176"/>
    </location>
</feature>
<dbReference type="GO" id="GO:0005524">
    <property type="term" value="F:ATP binding"/>
    <property type="evidence" value="ECO:0007669"/>
    <property type="project" value="UniProtKB-KW"/>
</dbReference>
<evidence type="ECO:0000256" key="6">
    <source>
        <dbReference type="ARBA" id="ARBA00022840"/>
    </source>
</evidence>
<sequence length="584" mass="62742">MIDKRLIGTVKEAPRYIAGNVACQWVGLLANVAAVFSVASLLNAALDGTWTAGGLGLTALTVAAAVLVRFLCAGAAARMSYKASSRVKKVLRDRICEKLLRLGPSYTGRVSTSEVVQVSTEGVDQLETYFGRYLPQLFYSLLAPVTLFAVLAPVHLPAAVALLCCVPLIPMSIIAIQKVAKKLLGRYWSAYAGLGDCFLENLQGLTTLKIYGADGAKHQEMNRQAEAFRKITMKVLTMQLSSVTVMDLVAFGGAALGVILSVTGLRSGTLNLAGAVAVILLSAEFFIPLRLLGSYFHIAMNGMAASEKIFRILNLDEPPAGREESAPGEAPIRFEDVSFSYDGERTVLSGVSFTVPPRGFVSIAGVSGSGKSTIAGLLLGENRGYTGSIRLGDQELSEICTEGLMRRVTRVSHDSYLFGGTVAENLRMGKRDATEAEMNGVLREVNLLGFLQTQRGLDTVLTEQGGNLSGGQRQRLALARALLRESDVYVFDEATSNIDAESEADCMAAIHALARTKTVLLISHRLANLVHSDLICMVEGGRIAEQGIHKALMKKNGPYARLYREQQALEHYAEGGETLCEEAV</sequence>
<evidence type="ECO:0000256" key="2">
    <source>
        <dbReference type="ARBA" id="ARBA00022448"/>
    </source>
</evidence>
<keyword evidence="3" id="KW-1003">Cell membrane</keyword>
<feature type="transmembrane region" description="Helical" evidence="9">
    <location>
        <begin position="54"/>
        <end position="77"/>
    </location>
</feature>
<evidence type="ECO:0000313" key="13">
    <source>
        <dbReference type="Proteomes" id="UP000607645"/>
    </source>
</evidence>
<evidence type="ECO:0000256" key="3">
    <source>
        <dbReference type="ARBA" id="ARBA00022475"/>
    </source>
</evidence>
<dbReference type="InterPro" id="IPR003439">
    <property type="entry name" value="ABC_transporter-like_ATP-bd"/>
</dbReference>
<organism evidence="12 13">
    <name type="scientific">Lawsonibacter faecis</name>
    <dbReference type="NCBI Taxonomy" id="2763052"/>
    <lineage>
        <taxon>Bacteria</taxon>
        <taxon>Bacillati</taxon>
        <taxon>Bacillota</taxon>
        <taxon>Clostridia</taxon>
        <taxon>Eubacteriales</taxon>
        <taxon>Oscillospiraceae</taxon>
        <taxon>Lawsonibacter</taxon>
    </lineage>
</organism>
<dbReference type="PROSITE" id="PS50893">
    <property type="entry name" value="ABC_TRANSPORTER_2"/>
    <property type="match status" value="1"/>
</dbReference>
<dbReference type="GO" id="GO:0005886">
    <property type="term" value="C:plasma membrane"/>
    <property type="evidence" value="ECO:0007669"/>
    <property type="project" value="UniProtKB-SubCell"/>
</dbReference>
<dbReference type="InterPro" id="IPR003593">
    <property type="entry name" value="AAA+_ATPase"/>
</dbReference>
<reference evidence="12" key="1">
    <citation type="submission" date="2020-08" db="EMBL/GenBank/DDBJ databases">
        <title>Genome public.</title>
        <authorList>
            <person name="Liu C."/>
            <person name="Sun Q."/>
        </authorList>
    </citation>
    <scope>NUCLEOTIDE SEQUENCE</scope>
    <source>
        <strain evidence="12">NSJ-52</strain>
    </source>
</reference>
<keyword evidence="5" id="KW-0547">Nucleotide-binding</keyword>
<comment type="subcellular location">
    <subcellularLocation>
        <location evidence="1">Cell membrane</location>
        <topology evidence="1">Multi-pass membrane protein</topology>
    </subcellularLocation>
</comment>
<dbReference type="InterPro" id="IPR017871">
    <property type="entry name" value="ABC_transporter-like_CS"/>
</dbReference>
<proteinExistence type="predicted"/>
<dbReference type="Gene3D" id="3.40.50.300">
    <property type="entry name" value="P-loop containing nucleotide triphosphate hydrolases"/>
    <property type="match status" value="1"/>
</dbReference>
<dbReference type="SUPFAM" id="SSF90123">
    <property type="entry name" value="ABC transporter transmembrane region"/>
    <property type="match status" value="1"/>
</dbReference>
<dbReference type="CDD" id="cd18781">
    <property type="entry name" value="ABC_6TM_AarD_CydDC_like"/>
    <property type="match status" value="1"/>
</dbReference>
<feature type="transmembrane region" description="Helical" evidence="9">
    <location>
        <begin position="133"/>
        <end position="152"/>
    </location>
</feature>
<feature type="domain" description="ABC transmembrane type-1" evidence="11">
    <location>
        <begin position="26"/>
        <end position="301"/>
    </location>
</feature>
<evidence type="ECO:0000259" key="10">
    <source>
        <dbReference type="PROSITE" id="PS50893"/>
    </source>
</evidence>
<feature type="domain" description="ABC transporter" evidence="10">
    <location>
        <begin position="332"/>
        <end position="565"/>
    </location>
</feature>
<dbReference type="RefSeq" id="WP_186918900.1">
    <property type="nucleotide sequence ID" value="NZ_JACOPQ010000004.1"/>
</dbReference>
<dbReference type="InterPro" id="IPR027417">
    <property type="entry name" value="P-loop_NTPase"/>
</dbReference>
<evidence type="ECO:0000256" key="1">
    <source>
        <dbReference type="ARBA" id="ARBA00004651"/>
    </source>
</evidence>
<dbReference type="GO" id="GO:0016887">
    <property type="term" value="F:ATP hydrolysis activity"/>
    <property type="evidence" value="ECO:0007669"/>
    <property type="project" value="InterPro"/>
</dbReference>
<dbReference type="EMBL" id="JACOPQ010000004">
    <property type="protein sequence ID" value="MBC5736701.1"/>
    <property type="molecule type" value="Genomic_DNA"/>
</dbReference>
<dbReference type="Pfam" id="PF00664">
    <property type="entry name" value="ABC_membrane"/>
    <property type="match status" value="1"/>
</dbReference>
<keyword evidence="4 9" id="KW-0812">Transmembrane</keyword>
<evidence type="ECO:0000313" key="12">
    <source>
        <dbReference type="EMBL" id="MBC5736701.1"/>
    </source>
</evidence>
<dbReference type="Pfam" id="PF00005">
    <property type="entry name" value="ABC_tran"/>
    <property type="match status" value="1"/>
</dbReference>
<feature type="transmembrane region" description="Helical" evidence="9">
    <location>
        <begin position="272"/>
        <end position="293"/>
    </location>
</feature>
<dbReference type="AlphaFoldDB" id="A0A8J6MCC3"/>
<dbReference type="InterPro" id="IPR036640">
    <property type="entry name" value="ABC1_TM_sf"/>
</dbReference>
<protein>
    <submittedName>
        <fullName evidence="12">ATP-binding cassette domain-containing protein</fullName>
    </submittedName>
</protein>
<evidence type="ECO:0000256" key="9">
    <source>
        <dbReference type="SAM" id="Phobius"/>
    </source>
</evidence>
<dbReference type="PANTHER" id="PTHR24221:SF654">
    <property type="entry name" value="ATP-BINDING CASSETTE SUB-FAMILY B MEMBER 6"/>
    <property type="match status" value="1"/>
</dbReference>
<dbReference type="FunFam" id="3.40.50.300:FF:000854">
    <property type="entry name" value="Multidrug ABC transporter ATP-binding protein"/>
    <property type="match status" value="1"/>
</dbReference>
<dbReference type="SUPFAM" id="SSF52540">
    <property type="entry name" value="P-loop containing nucleoside triphosphate hydrolases"/>
    <property type="match status" value="1"/>
</dbReference>
<keyword evidence="6 12" id="KW-0067">ATP-binding</keyword>
<evidence type="ECO:0000256" key="5">
    <source>
        <dbReference type="ARBA" id="ARBA00022741"/>
    </source>
</evidence>
<evidence type="ECO:0000259" key="11">
    <source>
        <dbReference type="PROSITE" id="PS50929"/>
    </source>
</evidence>
<dbReference type="PANTHER" id="PTHR24221">
    <property type="entry name" value="ATP-BINDING CASSETTE SUB-FAMILY B"/>
    <property type="match status" value="1"/>
</dbReference>
<dbReference type="Proteomes" id="UP000607645">
    <property type="component" value="Unassembled WGS sequence"/>
</dbReference>
<keyword evidence="13" id="KW-1185">Reference proteome</keyword>
<gene>
    <name evidence="12" type="ORF">H8S62_06720</name>
</gene>
<accession>A0A8J6MCC3</accession>
<dbReference type="SMART" id="SM00382">
    <property type="entry name" value="AAA"/>
    <property type="match status" value="1"/>
</dbReference>
<dbReference type="PROSITE" id="PS00211">
    <property type="entry name" value="ABC_TRANSPORTER_1"/>
    <property type="match status" value="1"/>
</dbReference>
<dbReference type="InterPro" id="IPR011527">
    <property type="entry name" value="ABC1_TM_dom"/>
</dbReference>
<dbReference type="InterPro" id="IPR039421">
    <property type="entry name" value="Type_1_exporter"/>
</dbReference>
<evidence type="ECO:0000256" key="7">
    <source>
        <dbReference type="ARBA" id="ARBA00022989"/>
    </source>
</evidence>
<name>A0A8J6MCC3_9FIRM</name>
<dbReference type="Gene3D" id="1.20.1560.10">
    <property type="entry name" value="ABC transporter type 1, transmembrane domain"/>
    <property type="match status" value="1"/>
</dbReference>
<keyword evidence="8 9" id="KW-0472">Membrane</keyword>
<dbReference type="GO" id="GO:0140359">
    <property type="term" value="F:ABC-type transporter activity"/>
    <property type="evidence" value="ECO:0007669"/>
    <property type="project" value="InterPro"/>
</dbReference>
<feature type="transmembrane region" description="Helical" evidence="9">
    <location>
        <begin position="240"/>
        <end position="260"/>
    </location>
</feature>
<evidence type="ECO:0000256" key="8">
    <source>
        <dbReference type="ARBA" id="ARBA00023136"/>
    </source>
</evidence>
<evidence type="ECO:0000256" key="4">
    <source>
        <dbReference type="ARBA" id="ARBA00022692"/>
    </source>
</evidence>
<keyword evidence="2" id="KW-0813">Transport</keyword>
<comment type="caution">
    <text evidence="12">The sequence shown here is derived from an EMBL/GenBank/DDBJ whole genome shotgun (WGS) entry which is preliminary data.</text>
</comment>
<dbReference type="PROSITE" id="PS50929">
    <property type="entry name" value="ABC_TM1F"/>
    <property type="match status" value="1"/>
</dbReference>
<feature type="transmembrane region" description="Helical" evidence="9">
    <location>
        <begin position="21"/>
        <end position="42"/>
    </location>
</feature>